<organism evidence="1 2">
    <name type="scientific">Enteroscipio rubneri</name>
    <dbReference type="NCBI Taxonomy" id="2070686"/>
    <lineage>
        <taxon>Bacteria</taxon>
        <taxon>Bacillati</taxon>
        <taxon>Actinomycetota</taxon>
        <taxon>Coriobacteriia</taxon>
        <taxon>Eggerthellales</taxon>
        <taxon>Eggerthellaceae</taxon>
        <taxon>Enteroscipio</taxon>
    </lineage>
</organism>
<gene>
    <name evidence="1" type="ORF">C2L71_03255</name>
</gene>
<protein>
    <submittedName>
        <fullName evidence="1">Uncharacterized protein</fullName>
    </submittedName>
</protein>
<sequence>MSVDRTDAFRDVQQYLPKDRDLVGLLVLAPDEVVGESRVRLFDGQGKVVIQRAGKEPLGEIRARGHQDAFLQIREREIAR</sequence>
<keyword evidence="2" id="KW-1185">Reference proteome</keyword>
<dbReference type="EMBL" id="PPEK01000002">
    <property type="protein sequence ID" value="PNV68291.1"/>
    <property type="molecule type" value="Genomic_DNA"/>
</dbReference>
<comment type="caution">
    <text evidence="1">The sequence shown here is derived from an EMBL/GenBank/DDBJ whole genome shotgun (WGS) entry which is preliminary data.</text>
</comment>
<reference evidence="2" key="1">
    <citation type="submission" date="2018-01" db="EMBL/GenBank/DDBJ databases">
        <title>Rubneribacter badeniensis gen. nov., sp. nov., and Colonibacter rubneri, gen. nov., sp. nov., WGS of new members of the Eggerthellaceae.</title>
        <authorList>
            <person name="Danylec N."/>
            <person name="Stoll D.A."/>
            <person name="Doetsch A."/>
            <person name="Kulling S.E."/>
            <person name="Huch M."/>
        </authorList>
    </citation>
    <scope>NUCLEOTIDE SEQUENCE [LARGE SCALE GENOMIC DNA]</scope>
    <source>
        <strain evidence="2">ResAG-96</strain>
    </source>
</reference>
<accession>A0A2K2UD81</accession>
<evidence type="ECO:0000313" key="2">
    <source>
        <dbReference type="Proteomes" id="UP000236197"/>
    </source>
</evidence>
<dbReference type="AlphaFoldDB" id="A0A2K2UD81"/>
<evidence type="ECO:0000313" key="1">
    <source>
        <dbReference type="EMBL" id="PNV68291.1"/>
    </source>
</evidence>
<dbReference type="Proteomes" id="UP000236197">
    <property type="component" value="Unassembled WGS sequence"/>
</dbReference>
<proteinExistence type="predicted"/>
<name>A0A2K2UD81_9ACTN</name>